<organism evidence="5 6">
    <name type="scientific">Thermodesulfatator indicus (strain DSM 15286 / JCM 11887 / CIR29812)</name>
    <dbReference type="NCBI Taxonomy" id="667014"/>
    <lineage>
        <taxon>Bacteria</taxon>
        <taxon>Pseudomonadati</taxon>
        <taxon>Thermodesulfobacteriota</taxon>
        <taxon>Thermodesulfobacteria</taxon>
        <taxon>Thermodesulfobacteriales</taxon>
        <taxon>Thermodesulfatatoraceae</taxon>
        <taxon>Thermodesulfatator</taxon>
    </lineage>
</organism>
<dbReference type="RefSeq" id="WP_013908693.1">
    <property type="nucleotide sequence ID" value="NC_015681.1"/>
</dbReference>
<evidence type="ECO:0000256" key="4">
    <source>
        <dbReference type="ARBA" id="ARBA00013078"/>
    </source>
</evidence>
<dbReference type="SFLD" id="SFLDS00003">
    <property type="entry name" value="Haloacid_Dehalogenase"/>
    <property type="match status" value="1"/>
</dbReference>
<evidence type="ECO:0000313" key="5">
    <source>
        <dbReference type="EMBL" id="AEH45954.1"/>
    </source>
</evidence>
<dbReference type="HOGENOM" id="CLU_1234063_0_0_0"/>
<accession>F8ADD9</accession>
<dbReference type="GO" id="GO:0008967">
    <property type="term" value="F:phosphoglycolate phosphatase activity"/>
    <property type="evidence" value="ECO:0007669"/>
    <property type="project" value="UniProtKB-EC"/>
</dbReference>
<evidence type="ECO:0000256" key="2">
    <source>
        <dbReference type="ARBA" id="ARBA00004818"/>
    </source>
</evidence>
<dbReference type="InterPro" id="IPR036412">
    <property type="entry name" value="HAD-like_sf"/>
</dbReference>
<dbReference type="SUPFAM" id="SSF56784">
    <property type="entry name" value="HAD-like"/>
    <property type="match status" value="1"/>
</dbReference>
<comment type="pathway">
    <text evidence="2">Organic acid metabolism; glycolate biosynthesis; glycolate from 2-phosphoglycolate: step 1/1.</text>
</comment>
<dbReference type="GO" id="GO:0006281">
    <property type="term" value="P:DNA repair"/>
    <property type="evidence" value="ECO:0007669"/>
    <property type="project" value="TreeGrafter"/>
</dbReference>
<sequence length="233" mass="26964">MPSCKAILFDLDGTLYYQAPLRRQMLKELLLNLLRHPISGYQELRIVQIFRQERENLRYYTPEKFSAPLEELQYILPAQKLKIPEETVKKVVQKWIYDRPLKYLKDYKISGLDEFLAACKARNIKIGVFSDYPAEKKLKAMKINHFIDLALCATDPEINAFKPSPKGLEVAMKKLGLTPKELLYIGDHSEVDGLCAQKAGVTFILISPKPKKNIKIPQIQNYKDLAHLVFEER</sequence>
<evidence type="ECO:0000256" key="3">
    <source>
        <dbReference type="ARBA" id="ARBA00006171"/>
    </source>
</evidence>
<dbReference type="Pfam" id="PF13419">
    <property type="entry name" value="HAD_2"/>
    <property type="match status" value="1"/>
</dbReference>
<name>F8ADD9_THEID</name>
<dbReference type="GO" id="GO:0005829">
    <property type="term" value="C:cytosol"/>
    <property type="evidence" value="ECO:0007669"/>
    <property type="project" value="TreeGrafter"/>
</dbReference>
<dbReference type="PANTHER" id="PTHR43434:SF1">
    <property type="entry name" value="PHOSPHOGLYCOLATE PHOSPHATASE"/>
    <property type="match status" value="1"/>
</dbReference>
<comment type="catalytic activity">
    <reaction evidence="1">
        <text>2-phosphoglycolate + H2O = glycolate + phosphate</text>
        <dbReference type="Rhea" id="RHEA:14369"/>
        <dbReference type="ChEBI" id="CHEBI:15377"/>
        <dbReference type="ChEBI" id="CHEBI:29805"/>
        <dbReference type="ChEBI" id="CHEBI:43474"/>
        <dbReference type="ChEBI" id="CHEBI:58033"/>
        <dbReference type="EC" id="3.1.3.18"/>
    </reaction>
</comment>
<dbReference type="Proteomes" id="UP000006793">
    <property type="component" value="Chromosome"/>
</dbReference>
<dbReference type="OrthoDB" id="9807630at2"/>
<evidence type="ECO:0000313" key="6">
    <source>
        <dbReference type="Proteomes" id="UP000006793"/>
    </source>
</evidence>
<dbReference type="Gene3D" id="3.40.50.1000">
    <property type="entry name" value="HAD superfamily/HAD-like"/>
    <property type="match status" value="1"/>
</dbReference>
<dbReference type="InterPro" id="IPR023214">
    <property type="entry name" value="HAD_sf"/>
</dbReference>
<dbReference type="InterPro" id="IPR041492">
    <property type="entry name" value="HAD_2"/>
</dbReference>
<dbReference type="InParanoid" id="F8ADD9"/>
<dbReference type="InterPro" id="IPR050155">
    <property type="entry name" value="HAD-like_hydrolase_sf"/>
</dbReference>
<comment type="similarity">
    <text evidence="3">Belongs to the HAD-like hydrolase superfamily. CbbY/CbbZ/Gph/YieH family.</text>
</comment>
<reference evidence="6" key="1">
    <citation type="submission" date="2011-04" db="EMBL/GenBank/DDBJ databases">
        <title>The complete genome of Thermodesulfatator indicus DSM 15286.</title>
        <authorList>
            <person name="Lucas S."/>
            <person name="Copeland A."/>
            <person name="Lapidus A."/>
            <person name="Bruce D."/>
            <person name="Goodwin L."/>
            <person name="Pitluck S."/>
            <person name="Peters L."/>
            <person name="Kyrpides N."/>
            <person name="Mavromatis K."/>
            <person name="Pagani I."/>
            <person name="Ivanova N."/>
            <person name="Saunders L."/>
            <person name="Detter J.C."/>
            <person name="Tapia R."/>
            <person name="Han C."/>
            <person name="Land M."/>
            <person name="Hauser L."/>
            <person name="Markowitz V."/>
            <person name="Cheng J.-F."/>
            <person name="Hugenholtz P."/>
            <person name="Woyke T."/>
            <person name="Wu D."/>
            <person name="Spring S."/>
            <person name="Schroeder M."/>
            <person name="Brambilla E."/>
            <person name="Klenk H.-P."/>
            <person name="Eisen J.A."/>
        </authorList>
    </citation>
    <scope>NUCLEOTIDE SEQUENCE [LARGE SCALE GENOMIC DNA]</scope>
    <source>
        <strain evidence="6">DSM 15286 / JCM 11887 / CIR29812</strain>
    </source>
</reference>
<dbReference type="SFLD" id="SFLDG01129">
    <property type="entry name" value="C1.5:_HAD__Beta-PGM__Phosphata"/>
    <property type="match status" value="1"/>
</dbReference>
<dbReference type="Gene3D" id="1.10.150.520">
    <property type="match status" value="1"/>
</dbReference>
<dbReference type="EC" id="3.1.3.18" evidence="4"/>
<dbReference type="KEGG" id="tid:Thein_2106"/>
<reference evidence="5 6" key="2">
    <citation type="journal article" date="2012" name="Stand. Genomic Sci.">
        <title>Complete genome sequence of the thermophilic sulfate-reducing ocean bacterium Thermodesulfatator indicus type strain (CIR29812(T)).</title>
        <authorList>
            <person name="Anderson I."/>
            <person name="Saunders E."/>
            <person name="Lapidus A."/>
            <person name="Nolan M."/>
            <person name="Lucas S."/>
            <person name="Tice H."/>
            <person name="Del Rio T.G."/>
            <person name="Cheng J.F."/>
            <person name="Han C."/>
            <person name="Tapia R."/>
            <person name="Goodwin L.A."/>
            <person name="Pitluck S."/>
            <person name="Liolios K."/>
            <person name="Mavromatis K."/>
            <person name="Pagani I."/>
            <person name="Ivanova N."/>
            <person name="Mikhailova N."/>
            <person name="Pati A."/>
            <person name="Chen A."/>
            <person name="Palaniappan K."/>
            <person name="Land M."/>
            <person name="Hauser L."/>
            <person name="Jeffries C.D."/>
            <person name="Chang Y.J."/>
            <person name="Brambilla E.M."/>
            <person name="Rohde M."/>
            <person name="Spring S."/>
            <person name="Goker M."/>
            <person name="Detter J.C."/>
            <person name="Woyke T."/>
            <person name="Bristow J."/>
            <person name="Eisen J.A."/>
            <person name="Markowitz V."/>
            <person name="Hugenholtz P."/>
            <person name="Kyrpides N.C."/>
            <person name="Klenk H.P."/>
        </authorList>
    </citation>
    <scope>NUCLEOTIDE SEQUENCE [LARGE SCALE GENOMIC DNA]</scope>
    <source>
        <strain evidence="6">DSM 15286 / JCM 11887 / CIR29812</strain>
    </source>
</reference>
<evidence type="ECO:0000256" key="1">
    <source>
        <dbReference type="ARBA" id="ARBA00000830"/>
    </source>
</evidence>
<dbReference type="NCBIfam" id="TIGR01549">
    <property type="entry name" value="HAD-SF-IA-v1"/>
    <property type="match status" value="1"/>
</dbReference>
<gene>
    <name evidence="5" type="ordered locus">Thein_2106</name>
</gene>
<dbReference type="PANTHER" id="PTHR43434">
    <property type="entry name" value="PHOSPHOGLYCOLATE PHOSPHATASE"/>
    <property type="match status" value="1"/>
</dbReference>
<dbReference type="AlphaFoldDB" id="F8ADD9"/>
<keyword evidence="6" id="KW-1185">Reference proteome</keyword>
<dbReference type="PaxDb" id="667014-Thein_2106"/>
<dbReference type="PRINTS" id="PR00413">
    <property type="entry name" value="HADHALOGNASE"/>
</dbReference>
<protein>
    <recommendedName>
        <fullName evidence="4">phosphoglycolate phosphatase</fullName>
        <ecNumber evidence="4">3.1.3.18</ecNumber>
    </recommendedName>
</protein>
<dbReference type="eggNOG" id="COG0546">
    <property type="taxonomic scope" value="Bacteria"/>
</dbReference>
<dbReference type="STRING" id="667014.Thein_2106"/>
<proteinExistence type="inferred from homology"/>
<keyword evidence="5" id="KW-0378">Hydrolase</keyword>
<dbReference type="EMBL" id="CP002683">
    <property type="protein sequence ID" value="AEH45954.1"/>
    <property type="molecule type" value="Genomic_DNA"/>
</dbReference>
<dbReference type="InterPro" id="IPR006439">
    <property type="entry name" value="HAD-SF_hydro_IA"/>
</dbReference>